<reference evidence="3 4" key="1">
    <citation type="journal article" date="2015" name="Nat. Commun.">
        <title>Outbred genome sequencing and CRISPR/Cas9 gene editing in butterflies.</title>
        <authorList>
            <person name="Li X."/>
            <person name="Fan D."/>
            <person name="Zhang W."/>
            <person name="Liu G."/>
            <person name="Zhang L."/>
            <person name="Zhao L."/>
            <person name="Fang X."/>
            <person name="Chen L."/>
            <person name="Dong Y."/>
            <person name="Chen Y."/>
            <person name="Ding Y."/>
            <person name="Zhao R."/>
            <person name="Feng M."/>
            <person name="Zhu Y."/>
            <person name="Feng Y."/>
            <person name="Jiang X."/>
            <person name="Zhu D."/>
            <person name="Xiang H."/>
            <person name="Feng X."/>
            <person name="Li S."/>
            <person name="Wang J."/>
            <person name="Zhang G."/>
            <person name="Kronforst M.R."/>
            <person name="Wang W."/>
        </authorList>
    </citation>
    <scope>NUCLEOTIDE SEQUENCE [LARGE SCALE GENOMIC DNA]</scope>
    <source>
        <strain evidence="3">Ya'a_city_454_Pm</strain>
        <tissue evidence="3">Whole body</tissue>
    </source>
</reference>
<gene>
    <name evidence="3" type="ORF">RR48_09626</name>
</gene>
<dbReference type="Pfam" id="PF10545">
    <property type="entry name" value="MADF_DNA_bdg"/>
    <property type="match status" value="1"/>
</dbReference>
<feature type="region of interest" description="Disordered" evidence="1">
    <location>
        <begin position="108"/>
        <end position="152"/>
    </location>
</feature>
<evidence type="ECO:0000313" key="3">
    <source>
        <dbReference type="EMBL" id="KPJ10492.1"/>
    </source>
</evidence>
<name>A0A194QYF0_PAPMA</name>
<dbReference type="AlphaFoldDB" id="A0A194QYF0"/>
<feature type="compositionally biased region" description="Acidic residues" evidence="1">
    <location>
        <begin position="117"/>
        <end position="132"/>
    </location>
</feature>
<accession>A0A194QYF0</accession>
<dbReference type="KEGG" id="pmac:106715797"/>
<dbReference type="STRING" id="76193.A0A194QYF0"/>
<dbReference type="Proteomes" id="UP000053240">
    <property type="component" value="Unassembled WGS sequence"/>
</dbReference>
<dbReference type="PANTHER" id="PTHR21505">
    <property type="entry name" value="MADF DOMAIN-CONTAINING PROTEIN-RELATED"/>
    <property type="match status" value="1"/>
</dbReference>
<keyword evidence="4" id="KW-1185">Reference proteome</keyword>
<dbReference type="EMBL" id="KQ460949">
    <property type="protein sequence ID" value="KPJ10492.1"/>
    <property type="molecule type" value="Genomic_DNA"/>
</dbReference>
<dbReference type="InParanoid" id="A0A194QYF0"/>
<evidence type="ECO:0000259" key="2">
    <source>
        <dbReference type="PROSITE" id="PS51029"/>
    </source>
</evidence>
<feature type="region of interest" description="Disordered" evidence="1">
    <location>
        <begin position="238"/>
        <end position="282"/>
    </location>
</feature>
<dbReference type="InterPro" id="IPR006578">
    <property type="entry name" value="MADF-dom"/>
</dbReference>
<sequence length="282" mass="32719">MDNDKCRKLIQLYGANEFMWNSKSPQYHNKLLRLQTWVEISKQLDVPIPELKKKMTVLLASYRREKSRIVKSLSSGKGEVYVSKWYGFEDFQFMKDKDIANETLDTMVDNTQNDNNESNDTETSLPEEEQEIEPPKNPQKRRKTNIETDSPILRKHLKVRRRKKVITKEESPQQKQSFHVLTESATSTDLYFSYGLYIANELRKYDQRTLSYVKQAINNVIFEADIGIYSKLECDNRNDESYNSSTPSASPQPTISSPQFPDPLTTPKLEPKSSPATPTEDF</sequence>
<feature type="compositionally biased region" description="Polar residues" evidence="1">
    <location>
        <begin position="241"/>
        <end position="259"/>
    </location>
</feature>
<proteinExistence type="predicted"/>
<dbReference type="PROSITE" id="PS51029">
    <property type="entry name" value="MADF"/>
    <property type="match status" value="1"/>
</dbReference>
<dbReference type="PANTHER" id="PTHR21505:SF12">
    <property type="entry name" value="MADF DOMAIN-CONTAINING PROTEIN-RELATED"/>
    <property type="match status" value="1"/>
</dbReference>
<evidence type="ECO:0000256" key="1">
    <source>
        <dbReference type="SAM" id="MobiDB-lite"/>
    </source>
</evidence>
<feature type="domain" description="MADF" evidence="2">
    <location>
        <begin position="8"/>
        <end position="99"/>
    </location>
</feature>
<dbReference type="SMART" id="SM00595">
    <property type="entry name" value="MADF"/>
    <property type="match status" value="1"/>
</dbReference>
<dbReference type="OrthoDB" id="10051975at2759"/>
<protein>
    <recommendedName>
        <fullName evidence="2">MADF domain-containing protein</fullName>
    </recommendedName>
</protein>
<organism evidence="3 4">
    <name type="scientific">Papilio machaon</name>
    <name type="common">Old World swallowtail butterfly</name>
    <dbReference type="NCBI Taxonomy" id="76193"/>
    <lineage>
        <taxon>Eukaryota</taxon>
        <taxon>Metazoa</taxon>
        <taxon>Ecdysozoa</taxon>
        <taxon>Arthropoda</taxon>
        <taxon>Hexapoda</taxon>
        <taxon>Insecta</taxon>
        <taxon>Pterygota</taxon>
        <taxon>Neoptera</taxon>
        <taxon>Endopterygota</taxon>
        <taxon>Lepidoptera</taxon>
        <taxon>Glossata</taxon>
        <taxon>Ditrysia</taxon>
        <taxon>Papilionoidea</taxon>
        <taxon>Papilionidae</taxon>
        <taxon>Papilioninae</taxon>
        <taxon>Papilio</taxon>
    </lineage>
</organism>
<evidence type="ECO:0000313" key="4">
    <source>
        <dbReference type="Proteomes" id="UP000053240"/>
    </source>
</evidence>